<dbReference type="Proteomes" id="UP000494115">
    <property type="component" value="Unassembled WGS sequence"/>
</dbReference>
<dbReference type="GO" id="GO:0051537">
    <property type="term" value="F:2 iron, 2 sulfur cluster binding"/>
    <property type="evidence" value="ECO:0007669"/>
    <property type="project" value="UniProtKB-KW"/>
</dbReference>
<keyword evidence="7" id="KW-1185">Reference proteome</keyword>
<dbReference type="CDD" id="cd03467">
    <property type="entry name" value="Rieske"/>
    <property type="match status" value="1"/>
</dbReference>
<dbReference type="Pfam" id="PF00355">
    <property type="entry name" value="Rieske"/>
    <property type="match status" value="1"/>
</dbReference>
<accession>A0A6S7B0T4</accession>
<dbReference type="PANTHER" id="PTHR40261">
    <property type="match status" value="1"/>
</dbReference>
<evidence type="ECO:0000256" key="2">
    <source>
        <dbReference type="ARBA" id="ARBA00022723"/>
    </source>
</evidence>
<keyword evidence="1" id="KW-0001">2Fe-2S</keyword>
<dbReference type="AlphaFoldDB" id="A0A6S7B0T4"/>
<dbReference type="EMBL" id="CADIKM010000001">
    <property type="protein sequence ID" value="CAB3775957.1"/>
    <property type="molecule type" value="Genomic_DNA"/>
</dbReference>
<dbReference type="GO" id="GO:0046872">
    <property type="term" value="F:metal ion binding"/>
    <property type="evidence" value="ECO:0007669"/>
    <property type="project" value="UniProtKB-KW"/>
</dbReference>
<dbReference type="PANTHER" id="PTHR40261:SF1">
    <property type="entry name" value="RIESKE DOMAIN-CONTAINING PROTEIN"/>
    <property type="match status" value="1"/>
</dbReference>
<dbReference type="InterPro" id="IPR036922">
    <property type="entry name" value="Rieske_2Fe-2S_sf"/>
</dbReference>
<organism evidence="6 7">
    <name type="scientific">Pararobbsia alpina</name>
    <dbReference type="NCBI Taxonomy" id="621374"/>
    <lineage>
        <taxon>Bacteria</taxon>
        <taxon>Pseudomonadati</taxon>
        <taxon>Pseudomonadota</taxon>
        <taxon>Betaproteobacteria</taxon>
        <taxon>Burkholderiales</taxon>
        <taxon>Burkholderiaceae</taxon>
        <taxon>Pararobbsia</taxon>
    </lineage>
</organism>
<evidence type="ECO:0000256" key="4">
    <source>
        <dbReference type="ARBA" id="ARBA00023014"/>
    </source>
</evidence>
<protein>
    <recommendedName>
        <fullName evidence="5">Rieske domain-containing protein</fullName>
    </recommendedName>
</protein>
<proteinExistence type="predicted"/>
<dbReference type="InterPro" id="IPR017941">
    <property type="entry name" value="Rieske_2Fe-2S"/>
</dbReference>
<evidence type="ECO:0000259" key="5">
    <source>
        <dbReference type="PROSITE" id="PS51296"/>
    </source>
</evidence>
<evidence type="ECO:0000313" key="6">
    <source>
        <dbReference type="EMBL" id="CAB3775957.1"/>
    </source>
</evidence>
<gene>
    <name evidence="6" type="ORF">LMG28138_00051</name>
</gene>
<dbReference type="SUPFAM" id="SSF50022">
    <property type="entry name" value="ISP domain"/>
    <property type="match status" value="1"/>
</dbReference>
<evidence type="ECO:0000313" key="7">
    <source>
        <dbReference type="Proteomes" id="UP000494115"/>
    </source>
</evidence>
<dbReference type="Gene3D" id="2.102.10.10">
    <property type="entry name" value="Rieske [2Fe-2S] iron-sulphur domain"/>
    <property type="match status" value="1"/>
</dbReference>
<name>A0A6S7B0T4_9BURK</name>
<evidence type="ECO:0000256" key="3">
    <source>
        <dbReference type="ARBA" id="ARBA00023004"/>
    </source>
</evidence>
<keyword evidence="3" id="KW-0408">Iron</keyword>
<evidence type="ECO:0000256" key="1">
    <source>
        <dbReference type="ARBA" id="ARBA00022714"/>
    </source>
</evidence>
<dbReference type="RefSeq" id="WP_175102631.1">
    <property type="nucleotide sequence ID" value="NZ_CADIKM010000001.1"/>
</dbReference>
<feature type="domain" description="Rieske" evidence="5">
    <location>
        <begin position="8"/>
        <end position="109"/>
    </location>
</feature>
<keyword evidence="2" id="KW-0479">Metal-binding</keyword>
<reference evidence="6 7" key="1">
    <citation type="submission" date="2020-04" db="EMBL/GenBank/DDBJ databases">
        <authorList>
            <person name="De Canck E."/>
        </authorList>
    </citation>
    <scope>NUCLEOTIDE SEQUENCE [LARGE SCALE GENOMIC DNA]</scope>
    <source>
        <strain evidence="6 7">LMG 28138</strain>
    </source>
</reference>
<dbReference type="PROSITE" id="PS51296">
    <property type="entry name" value="RIESKE"/>
    <property type="match status" value="1"/>
</dbReference>
<sequence>MCVEPATRRLCGLDDIPDGGGLEVQVDATRYVLLRRGAQVWAYLNLCPHFSIPLDYEPGVFCTYDGALLMCAHHSAMFRFEDGHCIDGPCQGAALTAVDIVVSGQDVCLR</sequence>
<keyword evidence="4" id="KW-0411">Iron-sulfur</keyword>